<keyword evidence="1" id="KW-0418">Kinase</keyword>
<dbReference type="InterPro" id="IPR003594">
    <property type="entry name" value="HATPase_dom"/>
</dbReference>
<dbReference type="GO" id="GO:0005524">
    <property type="term" value="F:ATP binding"/>
    <property type="evidence" value="ECO:0007669"/>
    <property type="project" value="UniProtKB-KW"/>
</dbReference>
<evidence type="ECO:0000259" key="2">
    <source>
        <dbReference type="Pfam" id="PF13581"/>
    </source>
</evidence>
<reference evidence="3" key="1">
    <citation type="submission" date="2024-02" db="EMBL/GenBank/DDBJ databases">
        <title>Genome sequences of strain Gemmobacter sp. JM10B15.</title>
        <authorList>
            <person name="Zhang M."/>
        </authorList>
    </citation>
    <scope>NUCLEOTIDE SEQUENCE</scope>
    <source>
        <strain evidence="3">JM10B15</strain>
    </source>
</reference>
<dbReference type="CDD" id="cd16936">
    <property type="entry name" value="HATPase_RsbW-like"/>
    <property type="match status" value="1"/>
</dbReference>
<organism evidence="3 4">
    <name type="scientific">Gemmobacter denitrificans</name>
    <dbReference type="NCBI Taxonomy" id="3123040"/>
    <lineage>
        <taxon>Bacteria</taxon>
        <taxon>Pseudomonadati</taxon>
        <taxon>Pseudomonadota</taxon>
        <taxon>Alphaproteobacteria</taxon>
        <taxon>Rhodobacterales</taxon>
        <taxon>Paracoccaceae</taxon>
        <taxon>Gemmobacter</taxon>
    </lineage>
</organism>
<accession>A0ABU8BV68</accession>
<name>A0ABU8BV68_9RHOB</name>
<dbReference type="Gene3D" id="3.30.565.10">
    <property type="entry name" value="Histidine kinase-like ATPase, C-terminal domain"/>
    <property type="match status" value="1"/>
</dbReference>
<sequence length="149" mass="15831">MPAESRSILEGDGSVIHAQIGSDPFAVRDWLTGIFADARLEHLPEDLKGSAEIVLAEALNNVVEHAYAGTNGTILIELAAGAGALACVVRDSGHPMPGLNIPEGRLPAMADDLPEGGFGWHLIRTLSRDLTYCRQGGQNVLSFRVVCDD</sequence>
<proteinExistence type="predicted"/>
<evidence type="ECO:0000313" key="4">
    <source>
        <dbReference type="Proteomes" id="UP001431963"/>
    </source>
</evidence>
<protein>
    <submittedName>
        <fullName evidence="3">ATP-binding protein</fullName>
        <ecNumber evidence="3">2.7.13.3</ecNumber>
    </submittedName>
</protein>
<dbReference type="EMBL" id="JBALHR010000005">
    <property type="protein sequence ID" value="MEH7828591.1"/>
    <property type="molecule type" value="Genomic_DNA"/>
</dbReference>
<comment type="caution">
    <text evidence="3">The sequence shown here is derived from an EMBL/GenBank/DDBJ whole genome shotgun (WGS) entry which is preliminary data.</text>
</comment>
<keyword evidence="1" id="KW-0723">Serine/threonine-protein kinase</keyword>
<keyword evidence="4" id="KW-1185">Reference proteome</keyword>
<evidence type="ECO:0000256" key="1">
    <source>
        <dbReference type="ARBA" id="ARBA00022527"/>
    </source>
</evidence>
<dbReference type="EC" id="2.7.13.3" evidence="3"/>
<gene>
    <name evidence="3" type="ORF">V6590_10555</name>
</gene>
<dbReference type="RefSeq" id="WP_335422681.1">
    <property type="nucleotide sequence ID" value="NZ_JBALHR010000005.1"/>
</dbReference>
<keyword evidence="3" id="KW-0067">ATP-binding</keyword>
<dbReference type="GO" id="GO:0004673">
    <property type="term" value="F:protein histidine kinase activity"/>
    <property type="evidence" value="ECO:0007669"/>
    <property type="project" value="UniProtKB-EC"/>
</dbReference>
<dbReference type="Proteomes" id="UP001431963">
    <property type="component" value="Unassembled WGS sequence"/>
</dbReference>
<feature type="domain" description="Histidine kinase/HSP90-like ATPase" evidence="2">
    <location>
        <begin position="28"/>
        <end position="144"/>
    </location>
</feature>
<dbReference type="SUPFAM" id="SSF55874">
    <property type="entry name" value="ATPase domain of HSP90 chaperone/DNA topoisomerase II/histidine kinase"/>
    <property type="match status" value="1"/>
</dbReference>
<keyword evidence="3" id="KW-0547">Nucleotide-binding</keyword>
<dbReference type="InterPro" id="IPR050267">
    <property type="entry name" value="Anti-sigma-factor_SerPK"/>
</dbReference>
<dbReference type="PANTHER" id="PTHR35526:SF3">
    <property type="entry name" value="ANTI-SIGMA-F FACTOR RSBW"/>
    <property type="match status" value="1"/>
</dbReference>
<dbReference type="PANTHER" id="PTHR35526">
    <property type="entry name" value="ANTI-SIGMA-F FACTOR RSBW-RELATED"/>
    <property type="match status" value="1"/>
</dbReference>
<dbReference type="InterPro" id="IPR036890">
    <property type="entry name" value="HATPase_C_sf"/>
</dbReference>
<keyword evidence="3" id="KW-0808">Transferase</keyword>
<evidence type="ECO:0000313" key="3">
    <source>
        <dbReference type="EMBL" id="MEH7828591.1"/>
    </source>
</evidence>
<dbReference type="Pfam" id="PF13581">
    <property type="entry name" value="HATPase_c_2"/>
    <property type="match status" value="1"/>
</dbReference>